<feature type="domain" description="4Fe-4S ferredoxin-type" evidence="7">
    <location>
        <begin position="142"/>
        <end position="173"/>
    </location>
</feature>
<keyword evidence="4" id="KW-0408">Iron</keyword>
<evidence type="ECO:0000256" key="3">
    <source>
        <dbReference type="ARBA" id="ARBA00022737"/>
    </source>
</evidence>
<dbReference type="GO" id="GO:0005506">
    <property type="term" value="F:iron ion binding"/>
    <property type="evidence" value="ECO:0007669"/>
    <property type="project" value="InterPro"/>
</dbReference>
<dbReference type="RefSeq" id="WP_041954704.1">
    <property type="nucleotide sequence ID" value="NZ_CP009761.1"/>
</dbReference>
<dbReference type="PROSITE" id="PS51085">
    <property type="entry name" value="2FE2S_FER_2"/>
    <property type="match status" value="1"/>
</dbReference>
<dbReference type="GO" id="GO:0008901">
    <property type="term" value="F:ferredoxin hydrogenase activity"/>
    <property type="evidence" value="ECO:0007669"/>
    <property type="project" value="InterPro"/>
</dbReference>
<dbReference type="GO" id="GO:0051539">
    <property type="term" value="F:4 iron, 4 sulfur cluster binding"/>
    <property type="evidence" value="ECO:0007669"/>
    <property type="project" value="UniProtKB-KW"/>
</dbReference>
<dbReference type="OrthoDB" id="9803192at2"/>
<dbReference type="PROSITE" id="PS00198">
    <property type="entry name" value="4FE4S_FER_1"/>
    <property type="match status" value="1"/>
</dbReference>
<dbReference type="PROSITE" id="PS51379">
    <property type="entry name" value="4FE4S_FER_2"/>
    <property type="match status" value="2"/>
</dbReference>
<evidence type="ECO:0000259" key="8">
    <source>
        <dbReference type="PROSITE" id="PS51839"/>
    </source>
</evidence>
<dbReference type="InterPro" id="IPR013352">
    <property type="entry name" value="Fe_hydrogenase_subset"/>
</dbReference>
<evidence type="ECO:0000259" key="6">
    <source>
        <dbReference type="PROSITE" id="PS51085"/>
    </source>
</evidence>
<feature type="domain" description="4Fe-4S His(Cys)3-ligated-type" evidence="8">
    <location>
        <begin position="83"/>
        <end position="122"/>
    </location>
</feature>
<dbReference type="Gene3D" id="4.10.260.20">
    <property type="entry name" value="Iron hydrogenase, small subunit"/>
    <property type="match status" value="1"/>
</dbReference>
<reference evidence="10" key="2">
    <citation type="submission" date="2022-07" db="EMBL/GenBank/DDBJ databases">
        <title>Parvimonas micra travels from the subgingival sulcus of the human oral cavity to the colorectal adenocarcinoma.</title>
        <authorList>
            <person name="Conde-Perez K."/>
            <person name="Buetas E."/>
            <person name="Aja-Macaya P."/>
            <person name="Martin-De Arribas E."/>
            <person name="Iglesias-Corras I."/>
            <person name="Trigo-Tasende N."/>
            <person name="Nasser-Ali M."/>
            <person name="Estevez L.S."/>
            <person name="Rumbo-Feal S."/>
            <person name="Otero-Alen B."/>
            <person name="Noguera J.F."/>
            <person name="Concha A."/>
            <person name="Pardinas-Lopez S."/>
            <person name="Carda-Dieguez M."/>
            <person name="Gomez-Randulfe I."/>
            <person name="Martinez-Lago N."/>
            <person name="Ladra S."/>
            <person name="Aparicio L.A."/>
            <person name="Bou G."/>
            <person name="Mira A."/>
            <person name="Vallejo J.A."/>
            <person name="Poza M."/>
        </authorList>
    </citation>
    <scope>NUCLEOTIDE SEQUENCE</scope>
    <source>
        <strain evidence="11">PM102KC-G-1</strain>
        <strain evidence="10">PM79KC-AC-4</strain>
    </source>
</reference>
<evidence type="ECO:0000256" key="1">
    <source>
        <dbReference type="ARBA" id="ARBA00022485"/>
    </source>
</evidence>
<keyword evidence="3" id="KW-0677">Repeat</keyword>
<feature type="domain" description="2Fe-2S ferredoxin-type" evidence="6">
    <location>
        <begin position="1"/>
        <end position="83"/>
    </location>
</feature>
<dbReference type="Pfam" id="PF02906">
    <property type="entry name" value="Fe_hyd_lg_C"/>
    <property type="match status" value="1"/>
</dbReference>
<dbReference type="InterPro" id="IPR004108">
    <property type="entry name" value="Fe_hydrogenase_lsu_C"/>
</dbReference>
<evidence type="ECO:0000313" key="9">
    <source>
        <dbReference type="EMBL" id="AIZ37119.1"/>
    </source>
</evidence>
<dbReference type="InterPro" id="IPR049830">
    <property type="entry name" value="HndD"/>
</dbReference>
<dbReference type="InterPro" id="IPR036010">
    <property type="entry name" value="2Fe-2S_ferredoxin-like_sf"/>
</dbReference>
<dbReference type="SMART" id="SM00929">
    <property type="entry name" value="NADH-G_4Fe-4S_3"/>
    <property type="match status" value="1"/>
</dbReference>
<sequence length="574" mass="63684">MVNLKINGQDVQVEKGTTILEAAKKINIKIPTLCHMDMKGLGFINRDANCRVCLVELMDKNKLVPACDTLVKEGMDVRTDTYRVIRSRKVNIELLLSNHPTDCLVCSKSGNCELQDLAWLANIRTIRFTGERINYPLDNSSLSLIRDPNKCVLCKRCETMCNEVQTVGTLTDVGRGFPVVVGTEFDEPMIKTNCTFCGQCLSVCPTGALYEVSSIEPVVRALMDKTKTVLVQTAPAVRVALGEEFGMEPGTVVTGKMVTALRNLGFDYIFDTDFAADLTTIEEAREFVTRFEKGENLPILTSCCPSWVNFIEYNFPEMLHIPSSCKSPHEMFGSVAKTYFAEKMNIDPKDIVVVSVMPCVAKKYESARPELSNKGLSDVDYVLSTREIAHMIKDCSMDFPKLEESEFDSIMGESSGAGVIFGSTGGVMEAALRTAYNMITGEDLEKLEYKELKDLRGFKEAEIEIKGKKIKAAVVSGLGNARKLLNSIKSKEKSYDIIEIMACPGGCIAGGGQPFIHGNTDIIRKRMKGIHSEDRNKKIRLSYKNPSIQKIYSEYLGEPGGERAHHLLHTTYGK</sequence>
<dbReference type="Pfam" id="PF12838">
    <property type="entry name" value="Fer4_7"/>
    <property type="match status" value="1"/>
</dbReference>
<proteinExistence type="predicted"/>
<feature type="domain" description="4Fe-4S ferredoxin-type" evidence="7">
    <location>
        <begin position="186"/>
        <end position="214"/>
    </location>
</feature>
<dbReference type="Proteomes" id="UP001141458">
    <property type="component" value="Unassembled WGS sequence"/>
</dbReference>
<organism evidence="9 12">
    <name type="scientific">Parvimonas micra</name>
    <dbReference type="NCBI Taxonomy" id="33033"/>
    <lineage>
        <taxon>Bacteria</taxon>
        <taxon>Bacillati</taxon>
        <taxon>Bacillota</taxon>
        <taxon>Tissierellia</taxon>
        <taxon>Tissierellales</taxon>
        <taxon>Peptoniphilaceae</taxon>
        <taxon>Parvimonas</taxon>
    </lineage>
</organism>
<evidence type="ECO:0000313" key="12">
    <source>
        <dbReference type="Proteomes" id="UP000031386"/>
    </source>
</evidence>
<evidence type="ECO:0000256" key="5">
    <source>
        <dbReference type="ARBA" id="ARBA00023014"/>
    </source>
</evidence>
<dbReference type="InterPro" id="IPR001041">
    <property type="entry name" value="2Fe-2S_ferredoxin-type"/>
</dbReference>
<dbReference type="InterPro" id="IPR009016">
    <property type="entry name" value="Fe_hydrogenase"/>
</dbReference>
<dbReference type="InterPro" id="IPR017896">
    <property type="entry name" value="4Fe4S_Fe-S-bd"/>
</dbReference>
<keyword evidence="1" id="KW-0004">4Fe-4S</keyword>
<dbReference type="SUPFAM" id="SSF53920">
    <property type="entry name" value="Fe-only hydrogenase"/>
    <property type="match status" value="1"/>
</dbReference>
<dbReference type="Pfam" id="PF02256">
    <property type="entry name" value="Fe_hyd_SSU"/>
    <property type="match status" value="1"/>
</dbReference>
<keyword evidence="9" id="KW-0830">Ubiquinone</keyword>
<name>A0A0B4S3L2_9FIRM</name>
<dbReference type="InterPro" id="IPR050340">
    <property type="entry name" value="Cytosolic_Fe-S_CAF"/>
</dbReference>
<gene>
    <name evidence="11" type="ORF">NM222_00635</name>
    <name evidence="10" type="ORF">NND69_03575</name>
    <name evidence="9" type="ORF">NW74_07165</name>
</gene>
<keyword evidence="5" id="KW-0411">Iron-sulfur</keyword>
<dbReference type="SUPFAM" id="SSF54862">
    <property type="entry name" value="4Fe-4S ferredoxins"/>
    <property type="match status" value="1"/>
</dbReference>
<dbReference type="InterPro" id="IPR036991">
    <property type="entry name" value="Fe_hydrogenase_ssu_sf"/>
</dbReference>
<evidence type="ECO:0000313" key="10">
    <source>
        <dbReference type="EMBL" id="MCZ7407442.1"/>
    </source>
</evidence>
<dbReference type="Gene3D" id="3.10.20.740">
    <property type="match status" value="1"/>
</dbReference>
<dbReference type="InterPro" id="IPR017900">
    <property type="entry name" value="4Fe4S_Fe_S_CS"/>
</dbReference>
<dbReference type="PROSITE" id="PS51839">
    <property type="entry name" value="4FE4S_HC3"/>
    <property type="match status" value="1"/>
</dbReference>
<dbReference type="KEGG" id="pmic:NW74_07165"/>
<dbReference type="SUPFAM" id="SSF54292">
    <property type="entry name" value="2Fe-2S ferredoxin-like"/>
    <property type="match status" value="1"/>
</dbReference>
<accession>A0A0B4S3L2</accession>
<dbReference type="Gene3D" id="3.30.70.20">
    <property type="match status" value="1"/>
</dbReference>
<dbReference type="EMBL" id="CP101412">
    <property type="protein sequence ID" value="WBB31014.1"/>
    <property type="molecule type" value="Genomic_DNA"/>
</dbReference>
<dbReference type="Proteomes" id="UP000031386">
    <property type="component" value="Chromosome"/>
</dbReference>
<dbReference type="Gene3D" id="3.40.50.1780">
    <property type="match status" value="1"/>
</dbReference>
<dbReference type="AlphaFoldDB" id="A0A0B4S3L2"/>
<evidence type="ECO:0000313" key="11">
    <source>
        <dbReference type="EMBL" id="WBB31014.1"/>
    </source>
</evidence>
<evidence type="ECO:0000256" key="4">
    <source>
        <dbReference type="ARBA" id="ARBA00023004"/>
    </source>
</evidence>
<keyword evidence="12" id="KW-1185">Reference proteome</keyword>
<dbReference type="NCBIfam" id="TIGR02512">
    <property type="entry name" value="FeFe_hydrog_A"/>
    <property type="match status" value="1"/>
</dbReference>
<dbReference type="FunFam" id="3.30.70.20:FF:000035">
    <property type="entry name" value="Iron hydrogenase 1"/>
    <property type="match status" value="1"/>
</dbReference>
<evidence type="ECO:0000256" key="2">
    <source>
        <dbReference type="ARBA" id="ARBA00022723"/>
    </source>
</evidence>
<dbReference type="Proteomes" id="UP001210690">
    <property type="component" value="Chromosome"/>
</dbReference>
<dbReference type="STRING" id="33033.NW74_07165"/>
<dbReference type="Pfam" id="PF10588">
    <property type="entry name" value="NADH-G_4Fe-4S_3"/>
    <property type="match status" value="1"/>
</dbReference>
<dbReference type="InterPro" id="IPR019574">
    <property type="entry name" value="NADH_UbQ_OxRdtase_Gsu_4Fe4S-bd"/>
</dbReference>
<dbReference type="PANTHER" id="PTHR11615">
    <property type="entry name" value="NITRATE, FORMATE, IRON DEHYDROGENASE"/>
    <property type="match status" value="1"/>
</dbReference>
<protein>
    <submittedName>
        <fullName evidence="10">NADH-dependent [FeFe] hydrogenase, group A6</fullName>
    </submittedName>
    <submittedName>
        <fullName evidence="9">NADH:ubiquinone oxidoreductase</fullName>
    </submittedName>
</protein>
<reference evidence="9 12" key="1">
    <citation type="submission" date="2014-10" db="EMBL/GenBank/DDBJ databases">
        <title>Complete genome sequence of Parvimonas micra KCOM 1535 (= ChDC B708).</title>
        <authorList>
            <person name="Kook J.-K."/>
            <person name="Park S.-N."/>
            <person name="Lim Y.K."/>
            <person name="Roh H."/>
        </authorList>
    </citation>
    <scope>NUCLEOTIDE SEQUENCE [LARGE SCALE GENOMIC DNA]</scope>
    <source>
        <strain evidence="9">KCOM 1535</strain>
        <strain evidence="12">KCOM 1535 / ChDC B708</strain>
    </source>
</reference>
<dbReference type="Pfam" id="PF13510">
    <property type="entry name" value="Fer2_4"/>
    <property type="match status" value="1"/>
</dbReference>
<dbReference type="SMART" id="SM00902">
    <property type="entry name" value="Fe_hyd_SSU"/>
    <property type="match status" value="1"/>
</dbReference>
<dbReference type="NCBIfam" id="NF040763">
    <property type="entry name" value="FeFe_hydrog_A6"/>
    <property type="match status" value="1"/>
</dbReference>
<keyword evidence="2" id="KW-0479">Metal-binding</keyword>
<dbReference type="InterPro" id="IPR003149">
    <property type="entry name" value="Fe_hydrogenase_ssu"/>
</dbReference>
<evidence type="ECO:0000259" key="7">
    <source>
        <dbReference type="PROSITE" id="PS51379"/>
    </source>
</evidence>
<dbReference type="CDD" id="cd00207">
    <property type="entry name" value="fer2"/>
    <property type="match status" value="1"/>
</dbReference>
<dbReference type="EMBL" id="CP009761">
    <property type="protein sequence ID" value="AIZ37119.1"/>
    <property type="molecule type" value="Genomic_DNA"/>
</dbReference>
<dbReference type="EMBL" id="JANDZV010000002">
    <property type="protein sequence ID" value="MCZ7407442.1"/>
    <property type="molecule type" value="Genomic_DNA"/>
</dbReference>
<dbReference type="Gene3D" id="3.40.950.10">
    <property type="entry name" value="Fe-only Hydrogenase (Larger Subunit), Chain L, domain 3"/>
    <property type="match status" value="1"/>
</dbReference>